<evidence type="ECO:0000256" key="1">
    <source>
        <dbReference type="ARBA" id="ARBA00004413"/>
    </source>
</evidence>
<organism evidence="6 7">
    <name type="scientific">Crotalaria pallida</name>
    <name type="common">Smooth rattlebox</name>
    <name type="synonym">Crotalaria striata</name>
    <dbReference type="NCBI Taxonomy" id="3830"/>
    <lineage>
        <taxon>Eukaryota</taxon>
        <taxon>Viridiplantae</taxon>
        <taxon>Streptophyta</taxon>
        <taxon>Embryophyta</taxon>
        <taxon>Tracheophyta</taxon>
        <taxon>Spermatophyta</taxon>
        <taxon>Magnoliopsida</taxon>
        <taxon>eudicotyledons</taxon>
        <taxon>Gunneridae</taxon>
        <taxon>Pentapetalae</taxon>
        <taxon>rosids</taxon>
        <taxon>fabids</taxon>
        <taxon>Fabales</taxon>
        <taxon>Fabaceae</taxon>
        <taxon>Papilionoideae</taxon>
        <taxon>50 kb inversion clade</taxon>
        <taxon>genistoids sensu lato</taxon>
        <taxon>core genistoids</taxon>
        <taxon>Crotalarieae</taxon>
        <taxon>Crotalaria</taxon>
    </lineage>
</organism>
<evidence type="ECO:0000256" key="3">
    <source>
        <dbReference type="SAM" id="MobiDB-lite"/>
    </source>
</evidence>
<feature type="transmembrane region" description="Helical" evidence="4">
    <location>
        <begin position="668"/>
        <end position="694"/>
    </location>
</feature>
<evidence type="ECO:0000256" key="4">
    <source>
        <dbReference type="SAM" id="Phobius"/>
    </source>
</evidence>
<dbReference type="PANTHER" id="PTHR24177">
    <property type="entry name" value="CASKIN"/>
    <property type="match status" value="1"/>
</dbReference>
<dbReference type="PROSITE" id="PS50088">
    <property type="entry name" value="ANK_REPEAT"/>
    <property type="match status" value="1"/>
</dbReference>
<dbReference type="Pfam" id="PF12796">
    <property type="entry name" value="Ank_2"/>
    <property type="match status" value="1"/>
</dbReference>
<reference evidence="6 7" key="1">
    <citation type="submission" date="2024-01" db="EMBL/GenBank/DDBJ databases">
        <title>The genomes of 5 underutilized Papilionoideae crops provide insights into root nodulation and disease resistanc.</title>
        <authorList>
            <person name="Yuan L."/>
        </authorList>
    </citation>
    <scope>NUCLEOTIDE SEQUENCE [LARGE SCALE GENOMIC DNA]</scope>
    <source>
        <strain evidence="6">ZHUSHIDOU_FW_LH</strain>
        <tissue evidence="6">Leaf</tissue>
    </source>
</reference>
<feature type="region of interest" description="Disordered" evidence="3">
    <location>
        <begin position="416"/>
        <end position="438"/>
    </location>
</feature>
<dbReference type="Pfam" id="PF13962">
    <property type="entry name" value="PGG"/>
    <property type="match status" value="1"/>
</dbReference>
<dbReference type="Gene3D" id="1.25.40.20">
    <property type="entry name" value="Ankyrin repeat-containing domain"/>
    <property type="match status" value="2"/>
</dbReference>
<feature type="domain" description="PGG" evidence="5">
    <location>
        <begin position="623"/>
        <end position="733"/>
    </location>
</feature>
<comment type="caution">
    <text evidence="6">The sequence shown here is derived from an EMBL/GenBank/DDBJ whole genome shotgun (WGS) entry which is preliminary data.</text>
</comment>
<protein>
    <recommendedName>
        <fullName evidence="5">PGG domain-containing protein</fullName>
    </recommendedName>
</protein>
<keyword evidence="4" id="KW-0472">Membrane</keyword>
<evidence type="ECO:0000259" key="5">
    <source>
        <dbReference type="Pfam" id="PF13962"/>
    </source>
</evidence>
<evidence type="ECO:0000313" key="6">
    <source>
        <dbReference type="EMBL" id="KAK7276507.1"/>
    </source>
</evidence>
<dbReference type="AlphaFoldDB" id="A0AAN9FHI1"/>
<accession>A0AAN9FHI1</accession>
<dbReference type="SUPFAM" id="SSF48403">
    <property type="entry name" value="Ankyrin repeat"/>
    <property type="match status" value="2"/>
</dbReference>
<dbReference type="Proteomes" id="UP001372338">
    <property type="component" value="Unassembled WGS sequence"/>
</dbReference>
<feature type="transmembrane region" description="Helical" evidence="4">
    <location>
        <begin position="747"/>
        <end position="767"/>
    </location>
</feature>
<evidence type="ECO:0000313" key="7">
    <source>
        <dbReference type="Proteomes" id="UP001372338"/>
    </source>
</evidence>
<keyword evidence="7" id="KW-1185">Reference proteome</keyword>
<dbReference type="InterPro" id="IPR036770">
    <property type="entry name" value="Ankyrin_rpt-contain_sf"/>
</dbReference>
<dbReference type="InterPro" id="IPR026961">
    <property type="entry name" value="PGG_dom"/>
</dbReference>
<keyword evidence="4" id="KW-0812">Transmembrane</keyword>
<gene>
    <name evidence="6" type="ORF">RIF29_17647</name>
</gene>
<dbReference type="GO" id="GO:0005886">
    <property type="term" value="C:plasma membrane"/>
    <property type="evidence" value="ECO:0007669"/>
    <property type="project" value="UniProtKB-SubCell"/>
</dbReference>
<dbReference type="SMART" id="SM00248">
    <property type="entry name" value="ANK"/>
    <property type="match status" value="4"/>
</dbReference>
<feature type="transmembrane region" description="Helical" evidence="4">
    <location>
        <begin position="706"/>
        <end position="735"/>
    </location>
</feature>
<dbReference type="PANTHER" id="PTHR24177:SF187">
    <property type="entry name" value="ANKYRIN REPEAT PROTEIN"/>
    <property type="match status" value="1"/>
</dbReference>
<dbReference type="PROSITE" id="PS50297">
    <property type="entry name" value="ANK_REP_REGION"/>
    <property type="match status" value="1"/>
</dbReference>
<proteinExistence type="predicted"/>
<feature type="repeat" description="ANK" evidence="2">
    <location>
        <begin position="91"/>
        <end position="112"/>
    </location>
</feature>
<keyword evidence="2" id="KW-0040">ANK repeat</keyword>
<evidence type="ECO:0000256" key="2">
    <source>
        <dbReference type="PROSITE-ProRule" id="PRU00023"/>
    </source>
</evidence>
<feature type="compositionally biased region" description="Basic and acidic residues" evidence="3">
    <location>
        <begin position="429"/>
        <end position="438"/>
    </location>
</feature>
<keyword evidence="4" id="KW-1133">Transmembrane helix</keyword>
<name>A0AAN9FHI1_CROPI</name>
<dbReference type="EMBL" id="JAYWIO010000003">
    <property type="protein sequence ID" value="KAK7276507.1"/>
    <property type="molecule type" value="Genomic_DNA"/>
</dbReference>
<dbReference type="InterPro" id="IPR002110">
    <property type="entry name" value="Ankyrin_rpt"/>
</dbReference>
<comment type="subcellular location">
    <subcellularLocation>
        <location evidence="1">Cell membrane</location>
        <topology evidence="1">Peripheral membrane protein</topology>
        <orientation evidence="1">Cytoplasmic side</orientation>
    </subcellularLocation>
</comment>
<sequence length="787" mass="88636">MSGDGLGEIKGNDNVVVNDYLAEYTFEDRWEEVIKMYKDSKEAHTVMVSDSEGTALHVAVELYLYQRVTELVEAIMKHGTEYEALTMKNEHGDTPLHVAASRGFANICKCLIGEDKERIELMNEKNKKGETPLFQAAINWQKQAFAYLSDVSRDQVVLSHLVREIDGDSILHCAIEREYFDLAVIIMHEYDFLSTHINKEGFTPLKVLATRPSAFKSSSNLSWWKLILYHCILVEPLEPKRTMRRHLKKMEKDPSDKMDFPANYTTLCNLVSKSLSFLIGKEASDEKKPDTENPPSNLKSKCTNFRTCQLVITENKLGFLPPNYATSHQFVKSAYVHILGLSGVELKAIKKMKKNHRWSEQLLKALMERPYSAFTGAGGLPETKYSSVDQEMLRQLTQWRQVPPPFYPGELATQESMATDEEDTPGETSKPEPTEEEKKKLLMMTVTDDKDGSAYKIEITKKGTSNENQENKPDPKETPFLVAAKNGIVEMVNEILNQIPSAIHNTNSKNENVLLVAVINRQPLVVETIRMRMRNKKEVWNNLLLVLDDDENTMLHLAAHALGENKPWQIAGSALQMVWDIKWFQYIKGLVPQHFYFRSNKQNKTAGEIFKESHKDLVKDSGDWLKDTSESCSVVAGLIAGVSFAAASSIPGGTNEEGRPTLEGQTAFHVFAISSLIGLCFSVTGLIMFLAILTSRKEAKDFRRDLPLKVLLGLSSLFVSIAAMFVSFCTGHIFLLNNKYRTFLIPIYAATCVPVTFYAIAQFPLYLDLLTGILTKVPKGSDKGDSL</sequence>